<comment type="similarity">
    <text evidence="1">Belongs to the C/M/P thioester hydrolase family.</text>
</comment>
<evidence type="ECO:0000313" key="12">
    <source>
        <dbReference type="Proteomes" id="UP000010116"/>
    </source>
</evidence>
<keyword evidence="3" id="KW-0378">Hydrolase</keyword>
<evidence type="ECO:0000256" key="7">
    <source>
        <dbReference type="ARBA" id="ARBA00071120"/>
    </source>
</evidence>
<reference evidence="11 12" key="1">
    <citation type="journal article" date="2012" name="ISME J.">
        <title>Genomic insights to SAR86, an abundant and uncultivated marine bacterial lineage.</title>
        <authorList>
            <person name="Dupont C.L."/>
            <person name="Rusch D.B."/>
            <person name="Yooseph S."/>
            <person name="Lombardo M.J."/>
            <person name="Richter R.A."/>
            <person name="Valas R."/>
            <person name="Novotny M."/>
            <person name="Yee-Greenbaum J."/>
            <person name="Selengut J.D."/>
            <person name="Haft D.H."/>
            <person name="Halpern A.L."/>
            <person name="Lasken R.S."/>
            <person name="Nealson K."/>
            <person name="Friedman R."/>
            <person name="Venter J.C."/>
        </authorList>
    </citation>
    <scope>NUCLEOTIDE SEQUENCE [LARGE SCALE GENOMIC DNA]</scope>
</reference>
<evidence type="ECO:0000256" key="1">
    <source>
        <dbReference type="ARBA" id="ARBA00006538"/>
    </source>
</evidence>
<feature type="domain" description="Acyl-CoA thioesterase-like N-terminal HotDog" evidence="10">
    <location>
        <begin position="40"/>
        <end position="118"/>
    </location>
</feature>
<dbReference type="CDD" id="cd03445">
    <property type="entry name" value="Thioesterase_II_repeat2"/>
    <property type="match status" value="1"/>
</dbReference>
<dbReference type="InterPro" id="IPR042171">
    <property type="entry name" value="Acyl-CoA_hotdog"/>
</dbReference>
<evidence type="ECO:0000256" key="4">
    <source>
        <dbReference type="ARBA" id="ARBA00023098"/>
    </source>
</evidence>
<dbReference type="Pfam" id="PF13622">
    <property type="entry name" value="4HBT_3"/>
    <property type="match status" value="1"/>
</dbReference>
<evidence type="ECO:0000259" key="9">
    <source>
        <dbReference type="Pfam" id="PF02551"/>
    </source>
</evidence>
<dbReference type="GO" id="GO:0005829">
    <property type="term" value="C:cytosol"/>
    <property type="evidence" value="ECO:0007669"/>
    <property type="project" value="TreeGrafter"/>
</dbReference>
<dbReference type="AlphaFoldDB" id="J5KJ22"/>
<comment type="subunit">
    <text evidence="2">Homotetramer.</text>
</comment>
<evidence type="ECO:0000256" key="6">
    <source>
        <dbReference type="ARBA" id="ARBA00050943"/>
    </source>
</evidence>
<keyword evidence="4" id="KW-0443">Lipid metabolism</keyword>
<evidence type="ECO:0000256" key="3">
    <source>
        <dbReference type="ARBA" id="ARBA00022801"/>
    </source>
</evidence>
<dbReference type="PANTHER" id="PTHR11066:SF34">
    <property type="entry name" value="ACYL-COENZYME A THIOESTERASE 8"/>
    <property type="match status" value="1"/>
</dbReference>
<dbReference type="Pfam" id="PF02551">
    <property type="entry name" value="Acyl_CoA_thio"/>
    <property type="match status" value="1"/>
</dbReference>
<dbReference type="GO" id="GO:0047617">
    <property type="term" value="F:fatty acyl-CoA hydrolase activity"/>
    <property type="evidence" value="ECO:0007669"/>
    <property type="project" value="UniProtKB-EC"/>
</dbReference>
<evidence type="ECO:0000256" key="2">
    <source>
        <dbReference type="ARBA" id="ARBA00011881"/>
    </source>
</evidence>
<dbReference type="CDD" id="cd03444">
    <property type="entry name" value="Thioesterase_II_repeat1"/>
    <property type="match status" value="1"/>
</dbReference>
<evidence type="ECO:0000313" key="11">
    <source>
        <dbReference type="EMBL" id="EJP74013.1"/>
    </source>
</evidence>
<protein>
    <recommendedName>
        <fullName evidence="7">Acyl-CoA thioesterase 2</fullName>
        <ecNumber evidence="5">3.1.2.20</ecNumber>
    </recommendedName>
    <alternativeName>
        <fullName evidence="8">Thioesterase II</fullName>
    </alternativeName>
</protein>
<name>J5KJ22_9GAMM</name>
<dbReference type="Proteomes" id="UP000010116">
    <property type="component" value="Unassembled WGS sequence"/>
</dbReference>
<dbReference type="EMBL" id="JH611164">
    <property type="protein sequence ID" value="EJP74013.1"/>
    <property type="molecule type" value="Genomic_DNA"/>
</dbReference>
<proteinExistence type="inferred from homology"/>
<accession>J5KJ22</accession>
<comment type="catalytic activity">
    <reaction evidence="6">
        <text>a fatty acyl-CoA + H2O = a fatty acid + CoA + H(+)</text>
        <dbReference type="Rhea" id="RHEA:16781"/>
        <dbReference type="ChEBI" id="CHEBI:15377"/>
        <dbReference type="ChEBI" id="CHEBI:15378"/>
        <dbReference type="ChEBI" id="CHEBI:28868"/>
        <dbReference type="ChEBI" id="CHEBI:57287"/>
        <dbReference type="ChEBI" id="CHEBI:77636"/>
        <dbReference type="EC" id="3.1.2.20"/>
    </reaction>
    <physiologicalReaction direction="left-to-right" evidence="6">
        <dbReference type="Rhea" id="RHEA:16782"/>
    </physiologicalReaction>
</comment>
<dbReference type="PANTHER" id="PTHR11066">
    <property type="entry name" value="ACYL-COA THIOESTERASE"/>
    <property type="match status" value="1"/>
</dbReference>
<evidence type="ECO:0000259" key="10">
    <source>
        <dbReference type="Pfam" id="PF13622"/>
    </source>
</evidence>
<evidence type="ECO:0000256" key="8">
    <source>
        <dbReference type="ARBA" id="ARBA00079653"/>
    </source>
</evidence>
<dbReference type="EC" id="3.1.2.20" evidence="5"/>
<feature type="domain" description="Acyl-CoA thioesterase 2 C-terminal" evidence="9">
    <location>
        <begin position="162"/>
        <end position="290"/>
    </location>
</feature>
<dbReference type="FunFam" id="2.40.160.210:FF:000001">
    <property type="entry name" value="Acyl-CoA thioesterase II"/>
    <property type="match status" value="1"/>
</dbReference>
<dbReference type="GO" id="GO:0009062">
    <property type="term" value="P:fatty acid catabolic process"/>
    <property type="evidence" value="ECO:0007669"/>
    <property type="project" value="TreeGrafter"/>
</dbReference>
<sequence>MSEDSAIKKSKSLLEKTLGLFELNKIDRDIYSWTGKNVGWARIFGGQVMAQTLIAAYKTVKEDHHAHSFHSYFLRPGQMDKPIIFTVDRIRDGKSFTTRNVKAIQEGEAIFSCSISFQKYEKGFEHQIDMPDVPMPESLLTEYEIRQKISSDIDKDLLPMFLKKRELQMKPVEEMDYLNPEKKPPYRRVWLKPEGELPEDPVIHKAFLLYASDMGLIATANYPHGVNFLTKNIQMASLDHAMWFHKEIDFNDWLLYAIDSPASGNSRGFSRGSIYTKSGELIASCTQEGLIRLWPE</sequence>
<dbReference type="GO" id="GO:0006637">
    <property type="term" value="P:acyl-CoA metabolic process"/>
    <property type="evidence" value="ECO:0007669"/>
    <property type="project" value="InterPro"/>
</dbReference>
<dbReference type="HOGENOM" id="CLU_032690_0_0_6"/>
<dbReference type="SUPFAM" id="SSF54637">
    <property type="entry name" value="Thioesterase/thiol ester dehydrase-isomerase"/>
    <property type="match status" value="2"/>
</dbReference>
<dbReference type="InterPro" id="IPR029069">
    <property type="entry name" value="HotDog_dom_sf"/>
</dbReference>
<dbReference type="InterPro" id="IPR003703">
    <property type="entry name" value="Acyl_CoA_thio"/>
</dbReference>
<gene>
    <name evidence="11" type="ORF">NT02SARS_0630</name>
</gene>
<organism evidence="11 12">
    <name type="scientific">SAR86 cluster bacterium SAR86B</name>
    <dbReference type="NCBI Taxonomy" id="1123867"/>
    <lineage>
        <taxon>Bacteria</taxon>
        <taxon>Pseudomonadati</taxon>
        <taxon>Pseudomonadota</taxon>
        <taxon>Gammaproteobacteria</taxon>
        <taxon>SAR86 cluster</taxon>
    </lineage>
</organism>
<dbReference type="Gene3D" id="2.40.160.210">
    <property type="entry name" value="Acyl-CoA thioesterase, double hotdog domain"/>
    <property type="match status" value="1"/>
</dbReference>
<dbReference type="NCBIfam" id="TIGR00189">
    <property type="entry name" value="tesB"/>
    <property type="match status" value="1"/>
</dbReference>
<dbReference type="InterPro" id="IPR049449">
    <property type="entry name" value="TesB_ACOT8-like_N"/>
</dbReference>
<dbReference type="InterPro" id="IPR025652">
    <property type="entry name" value="TesB_C"/>
</dbReference>
<evidence type="ECO:0000256" key="5">
    <source>
        <dbReference type="ARBA" id="ARBA00038894"/>
    </source>
</evidence>